<evidence type="ECO:0000256" key="11">
    <source>
        <dbReference type="ARBA" id="ARBA00023098"/>
    </source>
</evidence>
<dbReference type="Proteomes" id="UP000391919">
    <property type="component" value="Unassembled WGS sequence"/>
</dbReference>
<dbReference type="GO" id="GO:0005829">
    <property type="term" value="C:cytosol"/>
    <property type="evidence" value="ECO:0007669"/>
    <property type="project" value="TreeGrafter"/>
</dbReference>
<comment type="similarity">
    <text evidence="2">Belongs to the GHMP kinase family. Mevalonate kinase subfamily.</text>
</comment>
<dbReference type="InterPro" id="IPR020568">
    <property type="entry name" value="Ribosomal_Su5_D2-typ_SF"/>
</dbReference>
<dbReference type="EC" id="2.7.1.36" evidence="3"/>
<keyword evidence="11" id="KW-0443">Lipid metabolism</keyword>
<dbReference type="Pfam" id="PF00288">
    <property type="entry name" value="GHMP_kinases_N"/>
    <property type="match status" value="1"/>
</dbReference>
<dbReference type="SUPFAM" id="SSF55060">
    <property type="entry name" value="GHMP Kinase, C-terminal domain"/>
    <property type="match status" value="1"/>
</dbReference>
<comment type="subcellular location">
    <subcellularLocation>
        <location evidence="1">Cytoplasm</location>
    </subcellularLocation>
</comment>
<dbReference type="SUPFAM" id="SSF54211">
    <property type="entry name" value="Ribosomal protein S5 domain 2-like"/>
    <property type="match status" value="1"/>
</dbReference>
<dbReference type="GO" id="GO:0004496">
    <property type="term" value="F:mevalonate kinase activity"/>
    <property type="evidence" value="ECO:0007669"/>
    <property type="project" value="UniProtKB-EC"/>
</dbReference>
<dbReference type="InterPro" id="IPR013750">
    <property type="entry name" value="GHMP_kinase_C_dom"/>
</dbReference>
<accession>A0A5J4JNS9</accession>
<keyword evidence="7" id="KW-0547">Nucleotide-binding</keyword>
<feature type="domain" description="GHMP kinase C-terminal" evidence="14">
    <location>
        <begin position="224"/>
        <end position="303"/>
    </location>
</feature>
<dbReference type="PANTHER" id="PTHR43290:SF2">
    <property type="entry name" value="MEVALONATE KINASE"/>
    <property type="match status" value="1"/>
</dbReference>
<evidence type="ECO:0000313" key="15">
    <source>
        <dbReference type="EMBL" id="GER70654.1"/>
    </source>
</evidence>
<dbReference type="NCBIfam" id="TIGR00549">
    <property type="entry name" value="mevalon_kin"/>
    <property type="match status" value="1"/>
</dbReference>
<dbReference type="PRINTS" id="PR00959">
    <property type="entry name" value="MEVGALKINASE"/>
</dbReference>
<dbReference type="InterPro" id="IPR006203">
    <property type="entry name" value="GHMP_knse_ATP-bd_CS"/>
</dbReference>
<evidence type="ECO:0000256" key="2">
    <source>
        <dbReference type="ARBA" id="ARBA00006495"/>
    </source>
</evidence>
<dbReference type="Gene3D" id="3.30.70.890">
    <property type="entry name" value="GHMP kinase, C-terminal domain"/>
    <property type="match status" value="1"/>
</dbReference>
<evidence type="ECO:0000256" key="5">
    <source>
        <dbReference type="ARBA" id="ARBA00022516"/>
    </source>
</evidence>
<dbReference type="PROSITE" id="PS00627">
    <property type="entry name" value="GHMP_KINASES_ATP"/>
    <property type="match status" value="1"/>
</dbReference>
<evidence type="ECO:0000256" key="1">
    <source>
        <dbReference type="ARBA" id="ARBA00004496"/>
    </source>
</evidence>
<reference evidence="15 16" key="1">
    <citation type="submission" date="2019-09" db="EMBL/GenBank/DDBJ databases">
        <title>Draft genome sequence of Bacillus sp. JC-7.</title>
        <authorList>
            <person name="Tanaka N."/>
            <person name="Shiwa Y."/>
            <person name="Fujita N."/>
            <person name="Tanasupawat S."/>
        </authorList>
    </citation>
    <scope>NUCLEOTIDE SEQUENCE [LARGE SCALE GENOMIC DNA]</scope>
    <source>
        <strain evidence="15 16">JC-7</strain>
    </source>
</reference>
<evidence type="ECO:0000259" key="14">
    <source>
        <dbReference type="Pfam" id="PF08544"/>
    </source>
</evidence>
<evidence type="ECO:0000256" key="4">
    <source>
        <dbReference type="ARBA" id="ARBA00022490"/>
    </source>
</evidence>
<gene>
    <name evidence="15" type="primary">mvk</name>
    <name evidence="15" type="ORF">BpJC7_19570</name>
</gene>
<keyword evidence="5" id="KW-0444">Lipid biosynthesis</keyword>
<dbReference type="EMBL" id="BKZQ01000024">
    <property type="protein sequence ID" value="GER70654.1"/>
    <property type="molecule type" value="Genomic_DNA"/>
</dbReference>
<evidence type="ECO:0000259" key="13">
    <source>
        <dbReference type="Pfam" id="PF00288"/>
    </source>
</evidence>
<dbReference type="Pfam" id="PF08544">
    <property type="entry name" value="GHMP_kinases_C"/>
    <property type="match status" value="1"/>
</dbReference>
<sequence length="315" mass="33547">MIKIPGKTATGTAHGKLILAGEHSVVYGKPAIALPFHLVQVEANVIRKSGPLSIDCLYYTGAMDEAPPKMMGITACAKETLKTLNEPAENLVIKLESTVPIGRGLGSSAAVAVAVVRGLYAFFGRKLSEAELERLVQIAENFAHGNPSGIDMMTVINDHPIWFEKGKPVRPMPVSLRFYLVVADSGRIHDTSLAVKSIREKRQYEPEMVNKAIGRLGKIVYEVKEALDAKDGFRLGQLLNEAQAQLSALGVSDAGLDDLTGAARAAGALGAKLTGAGRGGCIIALAETREKAETVAAALQRAGAIKTWYFSLEGR</sequence>
<proteinExistence type="inferred from homology"/>
<comment type="pathway">
    <text evidence="12">Isoprenoid biosynthesis; isopentenyl diphosphate biosynthesis via mevalonate pathway; isopentenyl diphosphate from (R)-mevalonate: step 1/3.</text>
</comment>
<dbReference type="GO" id="GO:0019287">
    <property type="term" value="P:isopentenyl diphosphate biosynthetic process, mevalonate pathway"/>
    <property type="evidence" value="ECO:0007669"/>
    <property type="project" value="UniProtKB-UniPathway"/>
</dbReference>
<evidence type="ECO:0000256" key="3">
    <source>
        <dbReference type="ARBA" id="ARBA00012103"/>
    </source>
</evidence>
<evidence type="ECO:0000256" key="6">
    <source>
        <dbReference type="ARBA" id="ARBA00022679"/>
    </source>
</evidence>
<dbReference type="PANTHER" id="PTHR43290">
    <property type="entry name" value="MEVALONATE KINASE"/>
    <property type="match status" value="1"/>
</dbReference>
<dbReference type="InterPro" id="IPR006204">
    <property type="entry name" value="GHMP_kinase_N_dom"/>
</dbReference>
<comment type="caution">
    <text evidence="15">The sequence shown here is derived from an EMBL/GenBank/DDBJ whole genome shotgun (WGS) entry which is preliminary data.</text>
</comment>
<evidence type="ECO:0000256" key="12">
    <source>
        <dbReference type="ARBA" id="ARBA00029438"/>
    </source>
</evidence>
<name>A0A5J4JNS9_9BACI</name>
<dbReference type="InterPro" id="IPR014721">
    <property type="entry name" value="Ribsml_uS5_D2-typ_fold_subgr"/>
</dbReference>
<protein>
    <recommendedName>
        <fullName evidence="3">mevalonate kinase</fullName>
        <ecNumber evidence="3">2.7.1.36</ecNumber>
    </recommendedName>
</protein>
<keyword evidence="4" id="KW-0963">Cytoplasm</keyword>
<evidence type="ECO:0000256" key="7">
    <source>
        <dbReference type="ARBA" id="ARBA00022741"/>
    </source>
</evidence>
<keyword evidence="10" id="KW-0460">Magnesium</keyword>
<keyword evidence="9" id="KW-0067">ATP-binding</keyword>
<evidence type="ECO:0000256" key="10">
    <source>
        <dbReference type="ARBA" id="ARBA00022842"/>
    </source>
</evidence>
<feature type="domain" description="GHMP kinase N-terminal" evidence="13">
    <location>
        <begin position="76"/>
        <end position="153"/>
    </location>
</feature>
<dbReference type="Gene3D" id="3.30.230.10">
    <property type="match status" value="1"/>
</dbReference>
<evidence type="ECO:0000256" key="8">
    <source>
        <dbReference type="ARBA" id="ARBA00022777"/>
    </source>
</evidence>
<dbReference type="AlphaFoldDB" id="A0A5J4JNS9"/>
<organism evidence="15 16">
    <name type="scientific">Weizmannia acidilactici</name>
    <dbReference type="NCBI Taxonomy" id="2607726"/>
    <lineage>
        <taxon>Bacteria</taxon>
        <taxon>Bacillati</taxon>
        <taxon>Bacillota</taxon>
        <taxon>Bacilli</taxon>
        <taxon>Bacillales</taxon>
        <taxon>Bacillaceae</taxon>
        <taxon>Heyndrickxia</taxon>
    </lineage>
</organism>
<keyword evidence="8 15" id="KW-0418">Kinase</keyword>
<dbReference type="UniPathway" id="UPA00057">
    <property type="reaction ID" value="UER00098"/>
</dbReference>
<evidence type="ECO:0000313" key="16">
    <source>
        <dbReference type="Proteomes" id="UP000391919"/>
    </source>
</evidence>
<evidence type="ECO:0000256" key="9">
    <source>
        <dbReference type="ARBA" id="ARBA00022840"/>
    </source>
</evidence>
<keyword evidence="6" id="KW-0808">Transferase</keyword>
<dbReference type="InterPro" id="IPR036554">
    <property type="entry name" value="GHMP_kinase_C_sf"/>
</dbReference>
<dbReference type="GO" id="GO:0005524">
    <property type="term" value="F:ATP binding"/>
    <property type="evidence" value="ECO:0007669"/>
    <property type="project" value="UniProtKB-KW"/>
</dbReference>
<dbReference type="RefSeq" id="WP_151679900.1">
    <property type="nucleotide sequence ID" value="NZ_BKZP01000009.1"/>
</dbReference>
<keyword evidence="16" id="KW-1185">Reference proteome</keyword>
<dbReference type="InterPro" id="IPR006205">
    <property type="entry name" value="Mev_gal_kin"/>
</dbReference>